<dbReference type="Proteomes" id="UP001456524">
    <property type="component" value="Unassembled WGS sequence"/>
</dbReference>
<dbReference type="EMBL" id="JBBWUH010000014">
    <property type="protein sequence ID" value="KAK8152559.1"/>
    <property type="molecule type" value="Genomic_DNA"/>
</dbReference>
<dbReference type="InterPro" id="IPR046670">
    <property type="entry name" value="DUF6540"/>
</dbReference>
<sequence>VYDMTGTVLAGMVFRIRASHPWPECDPAFVPGSRKYIGRTEIAKWGLREELCRAVESPLKQVKWNDERIDKSKGVRKCTRWVQEVAKRAMAEGLV</sequence>
<evidence type="ECO:0000313" key="1">
    <source>
        <dbReference type="EMBL" id="KAK8152559.1"/>
    </source>
</evidence>
<proteinExistence type="predicted"/>
<organism evidence="1 2">
    <name type="scientific">Phyllosticta citrichinensis</name>
    <dbReference type="NCBI Taxonomy" id="1130410"/>
    <lineage>
        <taxon>Eukaryota</taxon>
        <taxon>Fungi</taxon>
        <taxon>Dikarya</taxon>
        <taxon>Ascomycota</taxon>
        <taxon>Pezizomycotina</taxon>
        <taxon>Dothideomycetes</taxon>
        <taxon>Dothideomycetes incertae sedis</taxon>
        <taxon>Botryosphaeriales</taxon>
        <taxon>Phyllostictaceae</taxon>
        <taxon>Phyllosticta</taxon>
    </lineage>
</organism>
<feature type="non-terminal residue" evidence="1">
    <location>
        <position position="1"/>
    </location>
</feature>
<feature type="non-terminal residue" evidence="1">
    <location>
        <position position="95"/>
    </location>
</feature>
<evidence type="ECO:0000313" key="2">
    <source>
        <dbReference type="Proteomes" id="UP001456524"/>
    </source>
</evidence>
<dbReference type="Pfam" id="PF20174">
    <property type="entry name" value="DUF6540"/>
    <property type="match status" value="1"/>
</dbReference>
<gene>
    <name evidence="1" type="ORF">IWX90DRAFT_370683</name>
</gene>
<accession>A0ABR1XFL5</accession>
<protein>
    <submittedName>
        <fullName evidence="1">Uncharacterized protein</fullName>
    </submittedName>
</protein>
<comment type="caution">
    <text evidence="1">The sequence shown here is derived from an EMBL/GenBank/DDBJ whole genome shotgun (WGS) entry which is preliminary data.</text>
</comment>
<keyword evidence="2" id="KW-1185">Reference proteome</keyword>
<reference evidence="1 2" key="1">
    <citation type="journal article" date="2022" name="G3 (Bethesda)">
        <title>Enemy or ally: a genomic approach to elucidate the lifestyle of Phyllosticta citrichinaensis.</title>
        <authorList>
            <person name="Buijs V.A."/>
            <person name="Groenewald J.Z."/>
            <person name="Haridas S."/>
            <person name="LaButti K.M."/>
            <person name="Lipzen A."/>
            <person name="Martin F.M."/>
            <person name="Barry K."/>
            <person name="Grigoriev I.V."/>
            <person name="Crous P.W."/>
            <person name="Seidl M.F."/>
        </authorList>
    </citation>
    <scope>NUCLEOTIDE SEQUENCE [LARGE SCALE GENOMIC DNA]</scope>
    <source>
        <strain evidence="1 2">CBS 129764</strain>
    </source>
</reference>
<name>A0ABR1XFL5_9PEZI</name>